<feature type="region of interest" description="Disordered" evidence="1">
    <location>
        <begin position="548"/>
        <end position="657"/>
    </location>
</feature>
<proteinExistence type="predicted"/>
<reference evidence="2" key="1">
    <citation type="journal article" date="2016" name="Nat. Genet.">
        <title>A high-quality carrot genome assembly provides new insights into carotenoid accumulation and asterid genome evolution.</title>
        <authorList>
            <person name="Iorizzo M."/>
            <person name="Ellison S."/>
            <person name="Senalik D."/>
            <person name="Zeng P."/>
            <person name="Satapoomin P."/>
            <person name="Huang J."/>
            <person name="Bowman M."/>
            <person name="Iovene M."/>
            <person name="Sanseverino W."/>
            <person name="Cavagnaro P."/>
            <person name="Yildiz M."/>
            <person name="Macko-Podgorni A."/>
            <person name="Moranska E."/>
            <person name="Grzebelus E."/>
            <person name="Grzebelus D."/>
            <person name="Ashrafi H."/>
            <person name="Zheng Z."/>
            <person name="Cheng S."/>
            <person name="Spooner D."/>
            <person name="Van Deynze A."/>
            <person name="Simon P."/>
        </authorList>
    </citation>
    <scope>NUCLEOTIDE SEQUENCE</scope>
    <source>
        <tissue evidence="2">Leaf</tissue>
    </source>
</reference>
<feature type="compositionally biased region" description="Polar residues" evidence="1">
    <location>
        <begin position="352"/>
        <end position="365"/>
    </location>
</feature>
<dbReference type="EMBL" id="CP093343">
    <property type="protein sequence ID" value="WOG85103.1"/>
    <property type="molecule type" value="Genomic_DNA"/>
</dbReference>
<name>A0AAF0WBH1_DAUCS</name>
<evidence type="ECO:0000256" key="1">
    <source>
        <dbReference type="SAM" id="MobiDB-lite"/>
    </source>
</evidence>
<feature type="compositionally biased region" description="Polar residues" evidence="1">
    <location>
        <begin position="324"/>
        <end position="335"/>
    </location>
</feature>
<feature type="compositionally biased region" description="Basic and acidic residues" evidence="1">
    <location>
        <begin position="101"/>
        <end position="117"/>
    </location>
</feature>
<feature type="compositionally biased region" description="Polar residues" evidence="1">
    <location>
        <begin position="487"/>
        <end position="496"/>
    </location>
</feature>
<protein>
    <submittedName>
        <fullName evidence="2">Uncharacterized protein</fullName>
    </submittedName>
</protein>
<dbReference type="InterPro" id="IPR038777">
    <property type="entry name" value="At4g18490-like"/>
</dbReference>
<feature type="compositionally biased region" description="Polar residues" evidence="1">
    <location>
        <begin position="563"/>
        <end position="590"/>
    </location>
</feature>
<feature type="compositionally biased region" description="Polar residues" evidence="1">
    <location>
        <begin position="198"/>
        <end position="207"/>
    </location>
</feature>
<feature type="compositionally biased region" description="Basic and acidic residues" evidence="1">
    <location>
        <begin position="592"/>
        <end position="610"/>
    </location>
</feature>
<dbReference type="PANTHER" id="PTHR36380">
    <property type="entry name" value="BNAA03G58330D PROTEIN"/>
    <property type="match status" value="1"/>
</dbReference>
<feature type="compositionally biased region" description="Low complexity" evidence="1">
    <location>
        <begin position="258"/>
        <end position="270"/>
    </location>
</feature>
<dbReference type="AlphaFoldDB" id="A0AAF0WBH1"/>
<accession>A0AAF0WBH1</accession>
<feature type="region of interest" description="Disordered" evidence="1">
    <location>
        <begin position="324"/>
        <end position="365"/>
    </location>
</feature>
<feature type="region of interest" description="Disordered" evidence="1">
    <location>
        <begin position="86"/>
        <end position="282"/>
    </location>
</feature>
<dbReference type="Proteomes" id="UP000077755">
    <property type="component" value="Chromosome 1"/>
</dbReference>
<feature type="compositionally biased region" description="Basic and acidic residues" evidence="1">
    <location>
        <begin position="235"/>
        <end position="255"/>
    </location>
</feature>
<organism evidence="2 3">
    <name type="scientific">Daucus carota subsp. sativus</name>
    <name type="common">Carrot</name>
    <dbReference type="NCBI Taxonomy" id="79200"/>
    <lineage>
        <taxon>Eukaryota</taxon>
        <taxon>Viridiplantae</taxon>
        <taxon>Streptophyta</taxon>
        <taxon>Embryophyta</taxon>
        <taxon>Tracheophyta</taxon>
        <taxon>Spermatophyta</taxon>
        <taxon>Magnoliopsida</taxon>
        <taxon>eudicotyledons</taxon>
        <taxon>Gunneridae</taxon>
        <taxon>Pentapetalae</taxon>
        <taxon>asterids</taxon>
        <taxon>campanulids</taxon>
        <taxon>Apiales</taxon>
        <taxon>Apiaceae</taxon>
        <taxon>Apioideae</taxon>
        <taxon>Scandiceae</taxon>
        <taxon>Daucinae</taxon>
        <taxon>Daucus</taxon>
        <taxon>Daucus sect. Daucus</taxon>
    </lineage>
</organism>
<feature type="region of interest" description="Disordered" evidence="1">
    <location>
        <begin position="464"/>
        <end position="496"/>
    </location>
</feature>
<evidence type="ECO:0000313" key="2">
    <source>
        <dbReference type="EMBL" id="WOG85103.1"/>
    </source>
</evidence>
<keyword evidence="3" id="KW-1185">Reference proteome</keyword>
<dbReference type="PANTHER" id="PTHR36380:SF1">
    <property type="entry name" value="OS01G0755100 PROTEIN"/>
    <property type="match status" value="1"/>
</dbReference>
<gene>
    <name evidence="2" type="ORF">DCAR_0104290</name>
</gene>
<evidence type="ECO:0000313" key="3">
    <source>
        <dbReference type="Proteomes" id="UP000077755"/>
    </source>
</evidence>
<sequence>MAEKQKESLSSAKSKEKTALFADLDIGKDFLTSWKSMGEDDQMDFDFSTVAKGNKKPFKFDNMDMDFKLDDDFGKISSFNVDMSDLDVSSPVKKTGKPSGKSKEVSAEKKTQGKSDRSTFQFDFDGFDDFNFGPSSGKISKQTNANQDAARSPSLSGSLGFGTHFKETIGASEGDATSKFDSQLGGEPNSLSKEKSHTSLTDVQMPSKSEVAKDEATNLVGPISPQKPICGSTNETDHEKCEGERSTQQEPDKETCQNLSLLSLSENSSSHQIPHNPTEEVGCLVRKESTYSDSEQSISGEKTDIGFKSGNLHLDKLPVDIACSQSNDGENSEFSGDNPVLKDNNDDAEPAQSGTQIEQTSTTTASKKMLHEIETDGETMNVTSELVATPSDTMDTIIATMVDKAMPVKESLPTSNSESFQGDETKSQLQQASLSQVKIGTISSQKITISQQSSAIEKEGYISDNSRTLKGMPRLHDKDAAKGEPASSGSGKNVKDLNTISKLYNPALSNEQANASALLLGQYPRLPLSGMQALQNNIVASENQKVPDLKDGFRTSAPFKLNNLRTTEKVQSPSNSTLQKDPRLVTNSRQGVDLKENTGSRMGHTADTRKKASSSPTLKRKEIEDSSASLPMLKPTKRLLKSPSGSREHNCDGNTENGLSKSLSSFLHFPQEVHMNELETILEIDNDTNVEIAQACAKELDDLANMLKKKHEEAKEILVRAVVNNNKLLMLNHPIEFAALLLSK</sequence>
<feature type="compositionally biased region" description="Low complexity" evidence="1">
    <location>
        <begin position="120"/>
        <end position="132"/>
    </location>
</feature>
<feature type="compositionally biased region" description="Polar residues" evidence="1">
    <location>
        <begin position="133"/>
        <end position="157"/>
    </location>
</feature>
<reference evidence="2" key="2">
    <citation type="submission" date="2022-03" db="EMBL/GenBank/DDBJ databases">
        <title>Draft title - Genomic analysis of global carrot germplasm unveils the trajectory of domestication and the origin of high carotenoid orange carrot.</title>
        <authorList>
            <person name="Iorizzo M."/>
            <person name="Ellison S."/>
            <person name="Senalik D."/>
            <person name="Macko-Podgorni A."/>
            <person name="Grzebelus D."/>
            <person name="Bostan H."/>
            <person name="Rolling W."/>
            <person name="Curaba J."/>
            <person name="Simon P."/>
        </authorList>
    </citation>
    <scope>NUCLEOTIDE SEQUENCE</scope>
    <source>
        <tissue evidence="2">Leaf</tissue>
    </source>
</reference>